<organism evidence="1 2">
    <name type="scientific">Cryptosporangium aurantiacum</name>
    <dbReference type="NCBI Taxonomy" id="134849"/>
    <lineage>
        <taxon>Bacteria</taxon>
        <taxon>Bacillati</taxon>
        <taxon>Actinomycetota</taxon>
        <taxon>Actinomycetes</taxon>
        <taxon>Cryptosporangiales</taxon>
        <taxon>Cryptosporangiaceae</taxon>
        <taxon>Cryptosporangium</taxon>
    </lineage>
</organism>
<evidence type="ECO:0000313" key="1">
    <source>
        <dbReference type="EMBL" id="SHN29778.1"/>
    </source>
</evidence>
<name>A0A1M7QFT8_9ACTN</name>
<protein>
    <submittedName>
        <fullName evidence="1">Uncharacterized protein</fullName>
    </submittedName>
</protein>
<sequence>MTTEVLDALAALDRRVTALEDRAERETGFRMSIESDLATIKTRQAAQGQMLQALHLTQSEHTGRLNAIEAKLDEHGRVLAEHGLKLSALEGGVDRIIGMLDTLIARER</sequence>
<reference evidence="1 2" key="1">
    <citation type="submission" date="2016-11" db="EMBL/GenBank/DDBJ databases">
        <authorList>
            <person name="Jaros S."/>
            <person name="Januszkiewicz K."/>
            <person name="Wedrychowicz H."/>
        </authorList>
    </citation>
    <scope>NUCLEOTIDE SEQUENCE [LARGE SCALE GENOMIC DNA]</scope>
    <source>
        <strain evidence="1 2">DSM 46144</strain>
    </source>
</reference>
<proteinExistence type="predicted"/>
<dbReference type="AlphaFoldDB" id="A0A1M7QFT8"/>
<keyword evidence="2" id="KW-1185">Reference proteome</keyword>
<accession>A0A1M7QFT8</accession>
<dbReference type="EMBL" id="FRCS01000004">
    <property type="protein sequence ID" value="SHN29778.1"/>
    <property type="molecule type" value="Genomic_DNA"/>
</dbReference>
<gene>
    <name evidence="1" type="ORF">SAMN05443668_104611</name>
</gene>
<dbReference type="RefSeq" id="WP_073258342.1">
    <property type="nucleotide sequence ID" value="NZ_FRCS01000004.1"/>
</dbReference>
<dbReference type="Proteomes" id="UP000184440">
    <property type="component" value="Unassembled WGS sequence"/>
</dbReference>
<evidence type="ECO:0000313" key="2">
    <source>
        <dbReference type="Proteomes" id="UP000184440"/>
    </source>
</evidence>